<gene>
    <name evidence="2" type="ORF">H9727_06015</name>
</gene>
<dbReference type="Gene3D" id="3.40.50.10140">
    <property type="entry name" value="Toll/interleukin-1 receptor homology (TIR) domain"/>
    <property type="match status" value="1"/>
</dbReference>
<reference evidence="2" key="1">
    <citation type="journal article" date="2021" name="PeerJ">
        <title>Extensive microbial diversity within the chicken gut microbiome revealed by metagenomics and culture.</title>
        <authorList>
            <person name="Gilroy R."/>
            <person name="Ravi A."/>
            <person name="Getino M."/>
            <person name="Pursley I."/>
            <person name="Horton D.L."/>
            <person name="Alikhan N.F."/>
            <person name="Baker D."/>
            <person name="Gharbi K."/>
            <person name="Hall N."/>
            <person name="Watson M."/>
            <person name="Adriaenssens E.M."/>
            <person name="Foster-Nyarko E."/>
            <person name="Jarju S."/>
            <person name="Secka A."/>
            <person name="Antonio M."/>
            <person name="Oren A."/>
            <person name="Chaudhuri R.R."/>
            <person name="La Ragione R."/>
            <person name="Hildebrand F."/>
            <person name="Pallen M.J."/>
        </authorList>
    </citation>
    <scope>NUCLEOTIDE SEQUENCE</scope>
    <source>
        <strain evidence="2">CHK187-5294</strain>
    </source>
</reference>
<accession>A0A9D2ID58</accession>
<proteinExistence type="predicted"/>
<dbReference type="GO" id="GO:0007165">
    <property type="term" value="P:signal transduction"/>
    <property type="evidence" value="ECO:0007669"/>
    <property type="project" value="InterPro"/>
</dbReference>
<reference evidence="2" key="2">
    <citation type="submission" date="2021-04" db="EMBL/GenBank/DDBJ databases">
        <authorList>
            <person name="Gilroy R."/>
        </authorList>
    </citation>
    <scope>NUCLEOTIDE SEQUENCE</scope>
    <source>
        <strain evidence="2">CHK187-5294</strain>
    </source>
</reference>
<organism evidence="2 3">
    <name type="scientific">Candidatus Borkfalkia avistercoris</name>
    <dbReference type="NCBI Taxonomy" id="2838504"/>
    <lineage>
        <taxon>Bacteria</taxon>
        <taxon>Bacillati</taxon>
        <taxon>Bacillota</taxon>
        <taxon>Clostridia</taxon>
        <taxon>Christensenellales</taxon>
        <taxon>Christensenellaceae</taxon>
        <taxon>Candidatus Borkfalkia</taxon>
    </lineage>
</organism>
<dbReference type="Proteomes" id="UP000824132">
    <property type="component" value="Unassembled WGS sequence"/>
</dbReference>
<protein>
    <submittedName>
        <fullName evidence="2">Toll/interleukin-1 receptor domain-containing protein</fullName>
    </submittedName>
</protein>
<name>A0A9D2ID58_9FIRM</name>
<dbReference type="InterPro" id="IPR000157">
    <property type="entry name" value="TIR_dom"/>
</dbReference>
<dbReference type="AlphaFoldDB" id="A0A9D2ID58"/>
<dbReference type="SUPFAM" id="SSF52200">
    <property type="entry name" value="Toll/Interleukin receptor TIR domain"/>
    <property type="match status" value="1"/>
</dbReference>
<dbReference type="PROSITE" id="PS50104">
    <property type="entry name" value="TIR"/>
    <property type="match status" value="1"/>
</dbReference>
<feature type="domain" description="TIR" evidence="1">
    <location>
        <begin position="5"/>
        <end position="128"/>
    </location>
</feature>
<dbReference type="InterPro" id="IPR035897">
    <property type="entry name" value="Toll_tir_struct_dom_sf"/>
</dbReference>
<sequence>MKDVYSYDLFISYATKNKSIADLVVKKLEEKGVRCFIAPRDLQTGREYASEIVRGISNSLAVLLLFSGDSDKSAYVLREINSAVSRNKTIVPLRIENFLPSEAMEFYLGPTQWLDAFPEVLDTHLEKIAGIVAGLKSKAAPDTAPKAVVTEGPAVFTVPEMLAAGFTYRQITMRAIELDFMLISPERAGDEEAERQEYEAWKGISEYSDAGCALVENDRMTGYCDFYPISAESFDSLMACREDVSVDMIDLYELGGTFDGYIAMMAIEPEKATQKKFMLLFDWVMRRIRSWQSDGIAIERIGAEAYSPLLCKILEKFGFTLAGVNGANGKIYQTTLSALLQVPYMRQKYGELFGEEAK</sequence>
<evidence type="ECO:0000259" key="1">
    <source>
        <dbReference type="PROSITE" id="PS50104"/>
    </source>
</evidence>
<keyword evidence="2" id="KW-0675">Receptor</keyword>
<comment type="caution">
    <text evidence="2">The sequence shown here is derived from an EMBL/GenBank/DDBJ whole genome shotgun (WGS) entry which is preliminary data.</text>
</comment>
<dbReference type="EMBL" id="DXCL01000032">
    <property type="protein sequence ID" value="HIZ03825.1"/>
    <property type="molecule type" value="Genomic_DNA"/>
</dbReference>
<evidence type="ECO:0000313" key="3">
    <source>
        <dbReference type="Proteomes" id="UP000824132"/>
    </source>
</evidence>
<evidence type="ECO:0000313" key="2">
    <source>
        <dbReference type="EMBL" id="HIZ03825.1"/>
    </source>
</evidence>
<dbReference type="Pfam" id="PF13676">
    <property type="entry name" value="TIR_2"/>
    <property type="match status" value="1"/>
</dbReference>